<evidence type="ECO:0000313" key="7">
    <source>
        <dbReference type="Proteomes" id="UP000319792"/>
    </source>
</evidence>
<gene>
    <name evidence="6" type="ORF">FK268_04155</name>
</gene>
<comment type="caution">
    <text evidence="6">The sequence shown here is derived from an EMBL/GenBank/DDBJ whole genome shotgun (WGS) entry which is preliminary data.</text>
</comment>
<reference evidence="6 7" key="1">
    <citation type="submission" date="2019-08" db="EMBL/GenBank/DDBJ databases">
        <title>Tsukamurella conjunctivitidis sp. nov., Tsukamurella assacharolytica sp. nov. and Tsukamurella sputae sp. nov. isolated from patients with conjunctivitis, bacteraemia (lymphoma) and respiratory infection (sputum) in Hong Kong.</title>
        <authorList>
            <person name="Fok K.M.N."/>
            <person name="Fong J.Y.H."/>
        </authorList>
    </citation>
    <scope>NUCLEOTIDE SEQUENCE [LARGE SCALE GENOMIC DNA]</scope>
    <source>
        <strain evidence="6 7">HKU70</strain>
    </source>
</reference>
<proteinExistence type="predicted"/>
<dbReference type="GO" id="GO:0003700">
    <property type="term" value="F:DNA-binding transcription factor activity"/>
    <property type="evidence" value="ECO:0007669"/>
    <property type="project" value="InterPro"/>
</dbReference>
<feature type="compositionally biased region" description="Basic and acidic residues" evidence="4">
    <location>
        <begin position="1"/>
        <end position="10"/>
    </location>
</feature>
<feature type="compositionally biased region" description="Basic and acidic residues" evidence="4">
    <location>
        <begin position="42"/>
        <end position="53"/>
    </location>
</feature>
<keyword evidence="1" id="KW-0805">Transcription regulation</keyword>
<dbReference type="InterPro" id="IPR050204">
    <property type="entry name" value="AraC_XylS_family_regulators"/>
</dbReference>
<dbReference type="AlphaFoldDB" id="A0A5C5RUV8"/>
<keyword evidence="3" id="KW-0804">Transcription</keyword>
<evidence type="ECO:0000313" key="6">
    <source>
        <dbReference type="EMBL" id="TWS26432.1"/>
    </source>
</evidence>
<keyword evidence="2" id="KW-0238">DNA-binding</keyword>
<dbReference type="EMBL" id="VIGV01000001">
    <property type="protein sequence ID" value="TWS26432.1"/>
    <property type="molecule type" value="Genomic_DNA"/>
</dbReference>
<dbReference type="Gene3D" id="1.10.10.60">
    <property type="entry name" value="Homeodomain-like"/>
    <property type="match status" value="1"/>
</dbReference>
<dbReference type="SMART" id="SM00342">
    <property type="entry name" value="HTH_ARAC"/>
    <property type="match status" value="1"/>
</dbReference>
<accession>A0A5C5RUV8</accession>
<evidence type="ECO:0000256" key="2">
    <source>
        <dbReference type="ARBA" id="ARBA00023125"/>
    </source>
</evidence>
<organism evidence="6 7">
    <name type="scientific">Tsukamurella sputi</name>
    <dbReference type="NCBI Taxonomy" id="2591848"/>
    <lineage>
        <taxon>Bacteria</taxon>
        <taxon>Bacillati</taxon>
        <taxon>Actinomycetota</taxon>
        <taxon>Actinomycetes</taxon>
        <taxon>Mycobacteriales</taxon>
        <taxon>Tsukamurellaceae</taxon>
        <taxon>Tsukamurella</taxon>
    </lineage>
</organism>
<dbReference type="InterPro" id="IPR035418">
    <property type="entry name" value="AraC-bd_2"/>
</dbReference>
<evidence type="ECO:0000256" key="1">
    <source>
        <dbReference type="ARBA" id="ARBA00023015"/>
    </source>
</evidence>
<evidence type="ECO:0000256" key="4">
    <source>
        <dbReference type="SAM" id="MobiDB-lite"/>
    </source>
</evidence>
<dbReference type="PROSITE" id="PS01124">
    <property type="entry name" value="HTH_ARAC_FAMILY_2"/>
    <property type="match status" value="1"/>
</dbReference>
<dbReference type="SUPFAM" id="SSF46689">
    <property type="entry name" value="Homeodomain-like"/>
    <property type="match status" value="1"/>
</dbReference>
<dbReference type="Pfam" id="PF12833">
    <property type="entry name" value="HTH_18"/>
    <property type="match status" value="1"/>
</dbReference>
<sequence>MRALGADRGHGSVQPARGRLPRGHAVGMSSPESPRPVRWARVRKEARSPEEAERRISEIFSPHELNVTGAGELDVRLDARMSEDITIAELEHGTAVSIRPGRLGTYYEINVPLAGSVVSRYGLEELTSAPGLAAVLGPNVESAMEWSEQCRQLAVKIRREVLDRTLSAYLGRPLDDAVIFDLGFSVDSGPGHDWLQAVLLLRDAIDRGAPDLVLKPLEELVVAQFLAAQSSNYSERLRGEVRVPRPRTVRVVLELIEARHADPLTVSDMATVAGVSVRALQLAFAEHLGVSPMEHLRRIRLYRARQDLVEAVPGDGQTVADIAFRHGLGHLPRFAQAYRALYGEAPSETLRR</sequence>
<dbReference type="Proteomes" id="UP000319792">
    <property type="component" value="Unassembled WGS sequence"/>
</dbReference>
<dbReference type="InterPro" id="IPR009057">
    <property type="entry name" value="Homeodomain-like_sf"/>
</dbReference>
<protein>
    <submittedName>
        <fullName evidence="6">AraC family transcriptional regulator</fullName>
    </submittedName>
</protein>
<feature type="domain" description="HTH araC/xylS-type" evidence="5">
    <location>
        <begin position="250"/>
        <end position="352"/>
    </location>
</feature>
<dbReference type="PANTHER" id="PTHR46796:SF12">
    <property type="entry name" value="HTH-TYPE DNA-BINDING TRANSCRIPTIONAL ACTIVATOR EUTR"/>
    <property type="match status" value="1"/>
</dbReference>
<name>A0A5C5RUV8_9ACTN</name>
<feature type="region of interest" description="Disordered" evidence="4">
    <location>
        <begin position="1"/>
        <end position="53"/>
    </location>
</feature>
<dbReference type="Pfam" id="PF14525">
    <property type="entry name" value="AraC_binding_2"/>
    <property type="match status" value="1"/>
</dbReference>
<dbReference type="GO" id="GO:0043565">
    <property type="term" value="F:sequence-specific DNA binding"/>
    <property type="evidence" value="ECO:0007669"/>
    <property type="project" value="InterPro"/>
</dbReference>
<keyword evidence="7" id="KW-1185">Reference proteome</keyword>
<dbReference type="InterPro" id="IPR018060">
    <property type="entry name" value="HTH_AraC"/>
</dbReference>
<evidence type="ECO:0000256" key="3">
    <source>
        <dbReference type="ARBA" id="ARBA00023163"/>
    </source>
</evidence>
<evidence type="ECO:0000259" key="5">
    <source>
        <dbReference type="PROSITE" id="PS01124"/>
    </source>
</evidence>
<dbReference type="PANTHER" id="PTHR46796">
    <property type="entry name" value="HTH-TYPE TRANSCRIPTIONAL ACTIVATOR RHAS-RELATED"/>
    <property type="match status" value="1"/>
</dbReference>